<dbReference type="EMBL" id="MTEI01000001">
    <property type="protein sequence ID" value="OQW89996.1"/>
    <property type="molecule type" value="Genomic_DNA"/>
</dbReference>
<reference evidence="2 3" key="1">
    <citation type="submission" date="2017-01" db="EMBL/GenBank/DDBJ databases">
        <title>Novel large sulfur bacteria in the metagenomes of groundwater-fed chemosynthetic microbial mats in the Lake Huron basin.</title>
        <authorList>
            <person name="Sharrar A.M."/>
            <person name="Flood B.E."/>
            <person name="Bailey J.V."/>
            <person name="Jones D.S."/>
            <person name="Biddanda B."/>
            <person name="Ruberg S.A."/>
            <person name="Marcus D.N."/>
            <person name="Dick G.J."/>
        </authorList>
    </citation>
    <scope>NUCLEOTIDE SEQUENCE [LARGE SCALE GENOMIC DNA]</scope>
    <source>
        <strain evidence="2">A7</strain>
    </source>
</reference>
<name>A0A1W9KZ28_9BURK</name>
<protein>
    <recommendedName>
        <fullName evidence="4">DUF2934 domain-containing protein</fullName>
    </recommendedName>
</protein>
<evidence type="ECO:0000313" key="2">
    <source>
        <dbReference type="EMBL" id="OQW89996.1"/>
    </source>
</evidence>
<comment type="caution">
    <text evidence="2">The sequence shown here is derived from an EMBL/GenBank/DDBJ whole genome shotgun (WGS) entry which is preliminary data.</text>
</comment>
<dbReference type="Proteomes" id="UP000192505">
    <property type="component" value="Unassembled WGS sequence"/>
</dbReference>
<evidence type="ECO:0000256" key="1">
    <source>
        <dbReference type="SAM" id="MobiDB-lite"/>
    </source>
</evidence>
<dbReference type="InterPro" id="IPR021327">
    <property type="entry name" value="DUF2934"/>
</dbReference>
<proteinExistence type="predicted"/>
<evidence type="ECO:0000313" key="3">
    <source>
        <dbReference type="Proteomes" id="UP000192505"/>
    </source>
</evidence>
<feature type="region of interest" description="Disordered" evidence="1">
    <location>
        <begin position="71"/>
        <end position="92"/>
    </location>
</feature>
<accession>A0A1W9KZ28</accession>
<evidence type="ECO:0008006" key="4">
    <source>
        <dbReference type="Google" id="ProtNLM"/>
    </source>
</evidence>
<gene>
    <name evidence="2" type="ORF">BWK72_01810</name>
</gene>
<dbReference type="Pfam" id="PF11154">
    <property type="entry name" value="DUF2934"/>
    <property type="match status" value="1"/>
</dbReference>
<dbReference type="AlphaFoldDB" id="A0A1W9KZ28"/>
<sequence length="142" mass="14166">MVTTTKKPVATPAAAAKPAAKKAVATKTAAAPKVAAPVVVPVAAPLVAPKAKAAAAKPVAATPVAAKPAAAKPAAKKASATQLKPSTAPVPVLSSEQRTHYVSVAAFYIAERRGFTLGNPADDWLAAEAEVDRLIASGHFTA</sequence>
<organism evidence="2 3">
    <name type="scientific">Rhodoferax ferrireducens</name>
    <dbReference type="NCBI Taxonomy" id="192843"/>
    <lineage>
        <taxon>Bacteria</taxon>
        <taxon>Pseudomonadati</taxon>
        <taxon>Pseudomonadota</taxon>
        <taxon>Betaproteobacteria</taxon>
        <taxon>Burkholderiales</taxon>
        <taxon>Comamonadaceae</taxon>
        <taxon>Rhodoferax</taxon>
    </lineage>
</organism>